<comment type="caution">
    <text evidence="1">The sequence shown here is derived from an EMBL/GenBank/DDBJ whole genome shotgun (WGS) entry which is preliminary data.</text>
</comment>
<protein>
    <submittedName>
        <fullName evidence="1">Uncharacterized protein</fullName>
    </submittedName>
</protein>
<dbReference type="EMBL" id="BLAY01000079">
    <property type="protein sequence ID" value="GET39985.1"/>
    <property type="molecule type" value="Genomic_DNA"/>
</dbReference>
<dbReference type="Proteomes" id="UP001050975">
    <property type="component" value="Unassembled WGS sequence"/>
</dbReference>
<accession>A0AAV3XIK9</accession>
<gene>
    <name evidence="1" type="ORF">MiSe_47580</name>
</gene>
<reference evidence="1" key="1">
    <citation type="submission" date="2019-10" db="EMBL/GenBank/DDBJ databases">
        <title>Draft genome sequece of Microseira wollei NIES-4236.</title>
        <authorList>
            <person name="Yamaguchi H."/>
            <person name="Suzuki S."/>
            <person name="Kawachi M."/>
        </authorList>
    </citation>
    <scope>NUCLEOTIDE SEQUENCE</scope>
    <source>
        <strain evidence="1">NIES-4236</strain>
    </source>
</reference>
<proteinExistence type="predicted"/>
<name>A0AAV3XIK9_9CYAN</name>
<keyword evidence="2" id="KW-1185">Reference proteome</keyword>
<sequence length="49" mass="5266">MALLILAATVPMVAVPNKLPGFFKKSGLLDDWVMSANVNIKNQGFANGY</sequence>
<organism evidence="1 2">
    <name type="scientific">Microseira wollei NIES-4236</name>
    <dbReference type="NCBI Taxonomy" id="2530354"/>
    <lineage>
        <taxon>Bacteria</taxon>
        <taxon>Bacillati</taxon>
        <taxon>Cyanobacteriota</taxon>
        <taxon>Cyanophyceae</taxon>
        <taxon>Oscillatoriophycideae</taxon>
        <taxon>Aerosakkonematales</taxon>
        <taxon>Aerosakkonemataceae</taxon>
        <taxon>Microseira</taxon>
    </lineage>
</organism>
<evidence type="ECO:0000313" key="2">
    <source>
        <dbReference type="Proteomes" id="UP001050975"/>
    </source>
</evidence>
<dbReference type="AlphaFoldDB" id="A0AAV3XIK9"/>
<evidence type="ECO:0000313" key="1">
    <source>
        <dbReference type="EMBL" id="GET39985.1"/>
    </source>
</evidence>